<dbReference type="PANTHER" id="PTHR13799:SF14">
    <property type="entry name" value="GTP CYCLOHYDROLASE 1 TYPE 2 HOMOLOG"/>
    <property type="match status" value="1"/>
</dbReference>
<evidence type="ECO:0000256" key="6">
    <source>
        <dbReference type="SAM" id="MobiDB-lite"/>
    </source>
</evidence>
<organism evidence="7 8">
    <name type="scientific">Pseudonocardia kongjuensis</name>
    <dbReference type="NCBI Taxonomy" id="102227"/>
    <lineage>
        <taxon>Bacteria</taxon>
        <taxon>Bacillati</taxon>
        <taxon>Actinomycetota</taxon>
        <taxon>Actinomycetes</taxon>
        <taxon>Pseudonocardiales</taxon>
        <taxon>Pseudonocardiaceae</taxon>
        <taxon>Pseudonocardia</taxon>
    </lineage>
</organism>
<dbReference type="Gene3D" id="3.40.1390.30">
    <property type="entry name" value="NIF3 (NGG1p interacting factor 3)-like"/>
    <property type="match status" value="1"/>
</dbReference>
<evidence type="ECO:0000256" key="1">
    <source>
        <dbReference type="ARBA" id="ARBA00006964"/>
    </source>
</evidence>
<accession>A0ABP4I905</accession>
<evidence type="ECO:0000256" key="4">
    <source>
        <dbReference type="ARBA" id="ARBA00022723"/>
    </source>
</evidence>
<keyword evidence="4 5" id="KW-0479">Metal-binding</keyword>
<dbReference type="Gene3D" id="3.30.70.120">
    <property type="match status" value="1"/>
</dbReference>
<dbReference type="Proteomes" id="UP001501414">
    <property type="component" value="Unassembled WGS sequence"/>
</dbReference>
<reference evidence="8" key="1">
    <citation type="journal article" date="2019" name="Int. J. Syst. Evol. Microbiol.">
        <title>The Global Catalogue of Microorganisms (GCM) 10K type strain sequencing project: providing services to taxonomists for standard genome sequencing and annotation.</title>
        <authorList>
            <consortium name="The Broad Institute Genomics Platform"/>
            <consortium name="The Broad Institute Genome Sequencing Center for Infectious Disease"/>
            <person name="Wu L."/>
            <person name="Ma J."/>
        </authorList>
    </citation>
    <scope>NUCLEOTIDE SEQUENCE [LARGE SCALE GENOMIC DNA]</scope>
    <source>
        <strain evidence="8">JCM 11896</strain>
    </source>
</reference>
<proteinExistence type="inferred from homology"/>
<protein>
    <recommendedName>
        <fullName evidence="3 5">GTP cyclohydrolase 1 type 2 homolog</fullName>
    </recommendedName>
</protein>
<evidence type="ECO:0000313" key="8">
    <source>
        <dbReference type="Proteomes" id="UP001501414"/>
    </source>
</evidence>
<dbReference type="Pfam" id="PF01784">
    <property type="entry name" value="DUF34_NIF3"/>
    <property type="match status" value="1"/>
</dbReference>
<feature type="compositionally biased region" description="Low complexity" evidence="6">
    <location>
        <begin position="382"/>
        <end position="392"/>
    </location>
</feature>
<feature type="region of interest" description="Disordered" evidence="6">
    <location>
        <begin position="382"/>
        <end position="404"/>
    </location>
</feature>
<dbReference type="NCBIfam" id="TIGR00486">
    <property type="entry name" value="YbgI_SA1388"/>
    <property type="match status" value="1"/>
</dbReference>
<comment type="similarity">
    <text evidence="1 5">Belongs to the GTP cyclohydrolase I type 2/NIF3 family.</text>
</comment>
<sequence length="404" mass="41209">MSATLRDVTDALEAAYPPALAMEWDAVGLVCGDPAEPVGSVLFAVDPTPETVREAIDSGAGLLVTHHPLLLRGVHGVGADTPKGALLHTLIRAGVGLFTAHTNADIADPGVSDALAAALGLAVAGPLQPEPAEPLDKIVTFVPVGPAIAQVHTALSDAGAGRFGNYSHCSFATAGTGQFLPLDGAVPAIGEVGRLERVAETRLEMVLPRSRRNQVVAALRAAHPYEEPAYDLLEMAPLPSSRGLGRIGSLPEPEPFAAFTERVAAALPATAWGVRGAGDPDRPIHRVAVSGGSGDSALGAAARAGVDAYVTADLRHHPASEHLLDGTGPGGPVPALVDVAHWASEWPWCEQAAGVVRAALGGSVSVSVSRLRTDPWTTAATAAPGAVSSAAAHQPTPHHTEARS</sequence>
<evidence type="ECO:0000313" key="7">
    <source>
        <dbReference type="EMBL" id="GAA1383102.1"/>
    </source>
</evidence>
<dbReference type="EMBL" id="BAAAJK010000004">
    <property type="protein sequence ID" value="GAA1383102.1"/>
    <property type="molecule type" value="Genomic_DNA"/>
</dbReference>
<comment type="subunit">
    <text evidence="2">Homohexamer.</text>
</comment>
<dbReference type="InterPro" id="IPR002678">
    <property type="entry name" value="DUF34/NIF3"/>
</dbReference>
<keyword evidence="8" id="KW-1185">Reference proteome</keyword>
<dbReference type="InterPro" id="IPR017221">
    <property type="entry name" value="DUF34/NIF3_bac"/>
</dbReference>
<evidence type="ECO:0000256" key="5">
    <source>
        <dbReference type="PIRNR" id="PIRNR037489"/>
    </source>
</evidence>
<dbReference type="InterPro" id="IPR015867">
    <property type="entry name" value="N-reg_PII/ATP_PRibTrfase_C"/>
</dbReference>
<evidence type="ECO:0000256" key="2">
    <source>
        <dbReference type="ARBA" id="ARBA00011643"/>
    </source>
</evidence>
<evidence type="ECO:0000256" key="3">
    <source>
        <dbReference type="ARBA" id="ARBA00022112"/>
    </source>
</evidence>
<dbReference type="InterPro" id="IPR036069">
    <property type="entry name" value="DUF34/NIF3_sf"/>
</dbReference>
<dbReference type="PANTHER" id="PTHR13799">
    <property type="entry name" value="NGG1 INTERACTING FACTOR 3"/>
    <property type="match status" value="1"/>
</dbReference>
<gene>
    <name evidence="7" type="ORF">GCM10009613_12050</name>
</gene>
<dbReference type="PIRSF" id="PIRSF037489">
    <property type="entry name" value="UCP037489_NIF3_YqfO"/>
    <property type="match status" value="1"/>
</dbReference>
<name>A0ABP4I905_9PSEU</name>
<comment type="caution">
    <text evidence="7">The sequence shown here is derived from an EMBL/GenBank/DDBJ whole genome shotgun (WGS) entry which is preliminary data.</text>
</comment>
<dbReference type="SUPFAM" id="SSF102705">
    <property type="entry name" value="NIF3 (NGG1p interacting factor 3)-like"/>
    <property type="match status" value="1"/>
</dbReference>